<reference evidence="5 6" key="1">
    <citation type="submission" date="2018-05" db="EMBL/GenBank/DDBJ databases">
        <title>Draft genome sequence of Scytalidium lignicola DSM 105466, a ubiquitous saprotrophic fungus.</title>
        <authorList>
            <person name="Buettner E."/>
            <person name="Gebauer A.M."/>
            <person name="Hofrichter M."/>
            <person name="Liers C."/>
            <person name="Kellner H."/>
        </authorList>
    </citation>
    <scope>NUCLEOTIDE SEQUENCE [LARGE SCALE GENOMIC DNA]</scope>
    <source>
        <strain evidence="5 6">DSM 105466</strain>
    </source>
</reference>
<dbReference type="OrthoDB" id="2309723at2759"/>
<proteinExistence type="predicted"/>
<dbReference type="InterPro" id="IPR016639">
    <property type="entry name" value="GST_Omega/GSH"/>
</dbReference>
<evidence type="ECO:0000259" key="4">
    <source>
        <dbReference type="PROSITE" id="PS50405"/>
    </source>
</evidence>
<gene>
    <name evidence="5" type="ORF">B7463_g2170</name>
</gene>
<accession>A0A3E2HLZ3</accession>
<dbReference type="STRING" id="5539.A0A3E2HLZ3"/>
<dbReference type="OMA" id="LYWNVKG"/>
<comment type="caution">
    <text evidence="5">The sequence shown here is derived from an EMBL/GenBank/DDBJ whole genome shotgun (WGS) entry which is preliminary data.</text>
</comment>
<dbReference type="InterPro" id="IPR004045">
    <property type="entry name" value="Glutathione_S-Trfase_N"/>
</dbReference>
<feature type="active site" description="Proton donor/acceptor" evidence="1">
    <location>
        <position position="187"/>
    </location>
</feature>
<sequence length="330" mass="37227">MSPTGTDSATDIIHKAGTNDGWHGVISADDYHMDTIVNYIIRPLLPFAHRVNLVRHLLGLTDIIPISVVKPYPKGDAKGWPGWKFPESNEEYSGATVDKLYGSDYMHDIYFKADKEYKGRYSVPVLWDTVTETIVNNESAEMLRWLPTAFNSIIPENKHVNLYPAALASQIDEISSWMQSDLNAGVYKAGFANSQEEYDAAVPVVFQALNKLEALISKNGGPFILGKQLTEIDIRAYATIVRFDTIYVQHFKCNLGTIRHNYPVINNWLKNLYWNVPGFNETTDFKHIKENYSKSHGDINPKAITPMGPIPDVESGVEDFKKLRVGFIDI</sequence>
<dbReference type="Pfam" id="PF13409">
    <property type="entry name" value="GST_N_2"/>
    <property type="match status" value="1"/>
</dbReference>
<dbReference type="SUPFAM" id="SSF47616">
    <property type="entry name" value="GST C-terminal domain-like"/>
    <property type="match status" value="1"/>
</dbReference>
<evidence type="ECO:0000256" key="2">
    <source>
        <dbReference type="PIRSR" id="PIRSR015753-2"/>
    </source>
</evidence>
<feature type="non-terminal residue" evidence="5">
    <location>
        <position position="330"/>
    </location>
</feature>
<feature type="non-terminal residue" evidence="5">
    <location>
        <position position="1"/>
    </location>
</feature>
<feature type="binding site" evidence="2">
    <location>
        <begin position="120"/>
        <end position="123"/>
    </location>
    <ligand>
        <name>glutathione</name>
        <dbReference type="ChEBI" id="CHEBI:57925"/>
    </ligand>
</feature>
<keyword evidence="6" id="KW-1185">Reference proteome</keyword>
<dbReference type="PANTHER" id="PTHR32419:SF23">
    <property type="entry name" value="GLUTATHIONE S-TRANSFERASE (EUROFUNG)"/>
    <property type="match status" value="1"/>
</dbReference>
<dbReference type="Proteomes" id="UP000258309">
    <property type="component" value="Unassembled WGS sequence"/>
</dbReference>
<feature type="binding site" evidence="2">
    <location>
        <position position="83"/>
    </location>
    <ligand>
        <name>glutathione</name>
        <dbReference type="ChEBI" id="CHEBI:57925"/>
    </ligand>
</feature>
<feature type="site" description="Lowers pKa of active site Cys" evidence="3">
    <location>
        <position position="247"/>
    </location>
</feature>
<dbReference type="Gene3D" id="3.40.30.10">
    <property type="entry name" value="Glutaredoxin"/>
    <property type="match status" value="1"/>
</dbReference>
<dbReference type="PIRSF" id="PIRSF015753">
    <property type="entry name" value="GST"/>
    <property type="match status" value="1"/>
</dbReference>
<dbReference type="PROSITE" id="PS50405">
    <property type="entry name" value="GST_CTER"/>
    <property type="match status" value="1"/>
</dbReference>
<evidence type="ECO:0000256" key="3">
    <source>
        <dbReference type="PIRSR" id="PIRSR015753-3"/>
    </source>
</evidence>
<evidence type="ECO:0000313" key="5">
    <source>
        <dbReference type="EMBL" id="RFU34192.1"/>
    </source>
</evidence>
<feature type="site" description="Lowers pKa of active site Cys" evidence="3">
    <location>
        <position position="292"/>
    </location>
</feature>
<dbReference type="EMBL" id="NCSJ02000024">
    <property type="protein sequence ID" value="RFU34192.1"/>
    <property type="molecule type" value="Genomic_DNA"/>
</dbReference>
<dbReference type="CDD" id="cd03190">
    <property type="entry name" value="GST_C_Omega_like"/>
    <property type="match status" value="1"/>
</dbReference>
<dbReference type="GO" id="GO:0005737">
    <property type="term" value="C:cytoplasm"/>
    <property type="evidence" value="ECO:0007669"/>
    <property type="project" value="TreeGrafter"/>
</dbReference>
<feature type="binding site" evidence="2">
    <location>
        <begin position="138"/>
        <end position="139"/>
    </location>
    <ligand>
        <name>glutathione</name>
        <dbReference type="ChEBI" id="CHEBI:57925"/>
    </ligand>
</feature>
<dbReference type="InterPro" id="IPR047047">
    <property type="entry name" value="GST_Omega-like_C"/>
</dbReference>
<evidence type="ECO:0000313" key="6">
    <source>
        <dbReference type="Proteomes" id="UP000258309"/>
    </source>
</evidence>
<organism evidence="5 6">
    <name type="scientific">Scytalidium lignicola</name>
    <name type="common">Hyphomycete</name>
    <dbReference type="NCBI Taxonomy" id="5539"/>
    <lineage>
        <taxon>Eukaryota</taxon>
        <taxon>Fungi</taxon>
        <taxon>Dikarya</taxon>
        <taxon>Ascomycota</taxon>
        <taxon>Pezizomycotina</taxon>
        <taxon>Leotiomycetes</taxon>
        <taxon>Leotiomycetes incertae sedis</taxon>
        <taxon>Scytalidium</taxon>
    </lineage>
</organism>
<name>A0A3E2HLZ3_SCYLI</name>
<dbReference type="PANTHER" id="PTHR32419">
    <property type="entry name" value="GLUTATHIONYL-HYDROQUINONE REDUCTASE"/>
    <property type="match status" value="1"/>
</dbReference>
<dbReference type="Gene3D" id="1.20.1050.10">
    <property type="match status" value="1"/>
</dbReference>
<dbReference type="InterPro" id="IPR036282">
    <property type="entry name" value="Glutathione-S-Trfase_C_sf"/>
</dbReference>
<dbReference type="Pfam" id="PF13410">
    <property type="entry name" value="GST_C_2"/>
    <property type="match status" value="1"/>
</dbReference>
<dbReference type="GO" id="GO:0004364">
    <property type="term" value="F:glutathione transferase activity"/>
    <property type="evidence" value="ECO:0007669"/>
    <property type="project" value="InterPro"/>
</dbReference>
<dbReference type="AlphaFoldDB" id="A0A3E2HLZ3"/>
<protein>
    <recommendedName>
        <fullName evidence="4">GST C-terminal domain-containing protein</fullName>
    </recommendedName>
</protein>
<feature type="domain" description="GST C-terminal" evidence="4">
    <location>
        <begin position="164"/>
        <end position="295"/>
    </location>
</feature>
<evidence type="ECO:0000256" key="1">
    <source>
        <dbReference type="PIRSR" id="PIRSR015753-1"/>
    </source>
</evidence>
<dbReference type="FunFam" id="1.20.1050.10:FF:000059">
    <property type="entry name" value="Putative cell wall organization protein/glutathione transferase"/>
    <property type="match status" value="1"/>
</dbReference>
<dbReference type="InterPro" id="IPR010987">
    <property type="entry name" value="Glutathione-S-Trfase_C-like"/>
</dbReference>